<feature type="transmembrane region" description="Helical" evidence="1">
    <location>
        <begin position="31"/>
        <end position="54"/>
    </location>
</feature>
<organism evidence="2 3">
    <name type="scientific">Lapillicoccus jejuensis</name>
    <dbReference type="NCBI Taxonomy" id="402171"/>
    <lineage>
        <taxon>Bacteria</taxon>
        <taxon>Bacillati</taxon>
        <taxon>Actinomycetota</taxon>
        <taxon>Actinomycetes</taxon>
        <taxon>Micrococcales</taxon>
        <taxon>Intrasporangiaceae</taxon>
        <taxon>Lapillicoccus</taxon>
    </lineage>
</organism>
<protein>
    <submittedName>
        <fullName evidence="2">Energy-coupling factor transport system substrate-specific component</fullName>
    </submittedName>
</protein>
<evidence type="ECO:0000256" key="1">
    <source>
        <dbReference type="SAM" id="Phobius"/>
    </source>
</evidence>
<keyword evidence="1" id="KW-0812">Transmembrane</keyword>
<dbReference type="AlphaFoldDB" id="A0A542E089"/>
<dbReference type="InterPro" id="IPR017195">
    <property type="entry name" value="ABC_thiamin-permease_prd"/>
</dbReference>
<name>A0A542E089_9MICO</name>
<dbReference type="Pfam" id="PF09819">
    <property type="entry name" value="ABC_cobalt"/>
    <property type="match status" value="1"/>
</dbReference>
<keyword evidence="3" id="KW-1185">Reference proteome</keyword>
<keyword evidence="1" id="KW-0472">Membrane</keyword>
<evidence type="ECO:0000313" key="3">
    <source>
        <dbReference type="Proteomes" id="UP000317893"/>
    </source>
</evidence>
<sequence>MSSTRLSSEAARRGRTILATRPLTRWRTIDLITAAVLGVAFGVAYWGWALAYQAPANGLAAVFPPLQGITGAPWLMAGVVGGLVIRRPGAAFFVELVAAVVEALVGNQWGGAATLLSGSLQGIGAEIAFAILGYAAFGLGAAVLAGALSAPLEVVYEWFAYWTDWDWAYKIAYLFILTASGAVIAGGLGWLLTRGLARAGALTPFPPGQEEREARAV</sequence>
<dbReference type="EMBL" id="VFMN01000001">
    <property type="protein sequence ID" value="TQJ08594.1"/>
    <property type="molecule type" value="Genomic_DNA"/>
</dbReference>
<reference evidence="2 3" key="1">
    <citation type="submission" date="2019-06" db="EMBL/GenBank/DDBJ databases">
        <title>Sequencing the genomes of 1000 actinobacteria strains.</title>
        <authorList>
            <person name="Klenk H.-P."/>
        </authorList>
    </citation>
    <scope>NUCLEOTIDE SEQUENCE [LARGE SCALE GENOMIC DNA]</scope>
    <source>
        <strain evidence="2 3">DSM 18607</strain>
    </source>
</reference>
<evidence type="ECO:0000313" key="2">
    <source>
        <dbReference type="EMBL" id="TQJ08594.1"/>
    </source>
</evidence>
<comment type="caution">
    <text evidence="2">The sequence shown here is derived from an EMBL/GenBank/DDBJ whole genome shotgun (WGS) entry which is preliminary data.</text>
</comment>
<feature type="transmembrane region" description="Helical" evidence="1">
    <location>
        <begin position="66"/>
        <end position="85"/>
    </location>
</feature>
<keyword evidence="1" id="KW-1133">Transmembrane helix</keyword>
<dbReference type="PIRSF" id="PIRSF037394">
    <property type="entry name" value="ABC_thiamine-permease_YkoE_prd"/>
    <property type="match status" value="1"/>
</dbReference>
<proteinExistence type="predicted"/>
<dbReference type="OrthoDB" id="8017424at2"/>
<gene>
    <name evidence="2" type="ORF">FB458_1684</name>
</gene>
<dbReference type="RefSeq" id="WP_141848094.1">
    <property type="nucleotide sequence ID" value="NZ_BAAAPR010000004.1"/>
</dbReference>
<dbReference type="Proteomes" id="UP000317893">
    <property type="component" value="Unassembled WGS sequence"/>
</dbReference>
<feature type="transmembrane region" description="Helical" evidence="1">
    <location>
        <begin position="127"/>
        <end position="151"/>
    </location>
</feature>
<accession>A0A542E089</accession>
<feature type="transmembrane region" description="Helical" evidence="1">
    <location>
        <begin position="171"/>
        <end position="192"/>
    </location>
</feature>